<dbReference type="EMBL" id="JACGWN010000014">
    <property type="protein sequence ID" value="KAL0405386.1"/>
    <property type="molecule type" value="Genomic_DNA"/>
</dbReference>
<evidence type="ECO:0000256" key="1">
    <source>
        <dbReference type="SAM" id="MobiDB-lite"/>
    </source>
</evidence>
<evidence type="ECO:0008006" key="5">
    <source>
        <dbReference type="Google" id="ProtNLM"/>
    </source>
</evidence>
<dbReference type="Pfam" id="PF13960">
    <property type="entry name" value="DUF4218"/>
    <property type="match status" value="1"/>
</dbReference>
<dbReference type="InterPro" id="IPR025312">
    <property type="entry name" value="DUF4216"/>
</dbReference>
<sequence>MPKAVYTITREQKRRICEWITRLKFPDGYASNLAHCVAMKELRLHGMKSHDCHIFMQKLISIAFREILSESVWSALTEVSLLFQIICSTTLDVDKVQELEDSAVTILCNLEKIFSPSFFDSMEHLKIIHLPYEARVEGPVKYKWMYPFERGTSKKRWLSVSERHIIETYILTNCEVVTPYYESFLNELYEHFHSDDPIIEKLVATQFNDWFKRLIERHSVGKSTFNCRVCVKSLSYIDTDSDFYGILEEVIQLDYPLIPNMQIVMFKCRWVDPVRGMKVHPRYHLVDVNFKKVYQKNELFILAQQAVQVYYKEYPSMKRDKVDWMAVSKIKARRVVDDSRWTEVAFQEDEIIPTPQVLTDDHNYALHDPNGIQLIVDLNQQGTGTSHAANGESDDEPDEDSFDEDYETENNNYD</sequence>
<dbReference type="PANTHER" id="PTHR48258:SF4">
    <property type="entry name" value="DUF4216 DOMAIN-CONTAINING PROTEIN"/>
    <property type="match status" value="1"/>
</dbReference>
<evidence type="ECO:0000259" key="3">
    <source>
        <dbReference type="Pfam" id="PF13960"/>
    </source>
</evidence>
<reference evidence="4" key="1">
    <citation type="submission" date="2020-06" db="EMBL/GenBank/DDBJ databases">
        <authorList>
            <person name="Li T."/>
            <person name="Hu X."/>
            <person name="Zhang T."/>
            <person name="Song X."/>
            <person name="Zhang H."/>
            <person name="Dai N."/>
            <person name="Sheng W."/>
            <person name="Hou X."/>
            <person name="Wei L."/>
        </authorList>
    </citation>
    <scope>NUCLEOTIDE SEQUENCE</scope>
    <source>
        <strain evidence="4">KEN1</strain>
        <tissue evidence="4">Leaf</tissue>
    </source>
</reference>
<reference evidence="4" key="2">
    <citation type="journal article" date="2024" name="Plant">
        <title>Genomic evolution and insights into agronomic trait innovations of Sesamum species.</title>
        <authorList>
            <person name="Miao H."/>
            <person name="Wang L."/>
            <person name="Qu L."/>
            <person name="Liu H."/>
            <person name="Sun Y."/>
            <person name="Le M."/>
            <person name="Wang Q."/>
            <person name="Wei S."/>
            <person name="Zheng Y."/>
            <person name="Lin W."/>
            <person name="Duan Y."/>
            <person name="Cao H."/>
            <person name="Xiong S."/>
            <person name="Wang X."/>
            <person name="Wei L."/>
            <person name="Li C."/>
            <person name="Ma Q."/>
            <person name="Ju M."/>
            <person name="Zhao R."/>
            <person name="Li G."/>
            <person name="Mu C."/>
            <person name="Tian Q."/>
            <person name="Mei H."/>
            <person name="Zhang T."/>
            <person name="Gao T."/>
            <person name="Zhang H."/>
        </authorList>
    </citation>
    <scope>NUCLEOTIDE SEQUENCE</scope>
    <source>
        <strain evidence="4">KEN1</strain>
    </source>
</reference>
<dbReference type="Pfam" id="PF13952">
    <property type="entry name" value="DUF4216"/>
    <property type="match status" value="1"/>
</dbReference>
<feature type="compositionally biased region" description="Acidic residues" evidence="1">
    <location>
        <begin position="392"/>
        <end position="408"/>
    </location>
</feature>
<name>A0AAW2TP48_9LAMI</name>
<accession>A0AAW2TP48</accession>
<organism evidence="4">
    <name type="scientific">Sesamum latifolium</name>
    <dbReference type="NCBI Taxonomy" id="2727402"/>
    <lineage>
        <taxon>Eukaryota</taxon>
        <taxon>Viridiplantae</taxon>
        <taxon>Streptophyta</taxon>
        <taxon>Embryophyta</taxon>
        <taxon>Tracheophyta</taxon>
        <taxon>Spermatophyta</taxon>
        <taxon>Magnoliopsida</taxon>
        <taxon>eudicotyledons</taxon>
        <taxon>Gunneridae</taxon>
        <taxon>Pentapetalae</taxon>
        <taxon>asterids</taxon>
        <taxon>lamiids</taxon>
        <taxon>Lamiales</taxon>
        <taxon>Pedaliaceae</taxon>
        <taxon>Sesamum</taxon>
    </lineage>
</organism>
<dbReference type="AlphaFoldDB" id="A0AAW2TP48"/>
<evidence type="ECO:0000313" key="4">
    <source>
        <dbReference type="EMBL" id="KAL0405386.1"/>
    </source>
</evidence>
<feature type="region of interest" description="Disordered" evidence="1">
    <location>
        <begin position="381"/>
        <end position="414"/>
    </location>
</feature>
<feature type="domain" description="DUF4216" evidence="2">
    <location>
        <begin position="251"/>
        <end position="327"/>
    </location>
</feature>
<proteinExistence type="predicted"/>
<protein>
    <recommendedName>
        <fullName evidence="5">DUF4218 domain-containing protein</fullName>
    </recommendedName>
</protein>
<comment type="caution">
    <text evidence="4">The sequence shown here is derived from an EMBL/GenBank/DDBJ whole genome shotgun (WGS) entry which is preliminary data.</text>
</comment>
<gene>
    <name evidence="4" type="ORF">Slati_3852500</name>
</gene>
<dbReference type="PANTHER" id="PTHR48258">
    <property type="entry name" value="DUF4218 DOMAIN-CONTAINING PROTEIN-RELATED"/>
    <property type="match status" value="1"/>
</dbReference>
<evidence type="ECO:0000259" key="2">
    <source>
        <dbReference type="Pfam" id="PF13952"/>
    </source>
</evidence>
<dbReference type="InterPro" id="IPR025452">
    <property type="entry name" value="DUF4218"/>
</dbReference>
<feature type="domain" description="DUF4218" evidence="3">
    <location>
        <begin position="86"/>
        <end position="177"/>
    </location>
</feature>